<evidence type="ECO:0000256" key="1">
    <source>
        <dbReference type="SAM" id="MobiDB-lite"/>
    </source>
</evidence>
<proteinExistence type="predicted"/>
<reference evidence="2" key="1">
    <citation type="journal article" date="2014" name="Int. J. Syst. Evol. Microbiol.">
        <title>Complete genome sequence of Corynebacterium casei LMG S-19264T (=DSM 44701T), isolated from a smear-ripened cheese.</title>
        <authorList>
            <consortium name="US DOE Joint Genome Institute (JGI-PGF)"/>
            <person name="Walter F."/>
            <person name="Albersmeier A."/>
            <person name="Kalinowski J."/>
            <person name="Ruckert C."/>
        </authorList>
    </citation>
    <scope>NUCLEOTIDE SEQUENCE</scope>
    <source>
        <strain evidence="2">JCM 14265</strain>
    </source>
</reference>
<dbReference type="Pfam" id="PF18906">
    <property type="entry name" value="Phage_tube_2"/>
    <property type="match status" value="1"/>
</dbReference>
<dbReference type="Proteomes" id="UP001501425">
    <property type="component" value="Unassembled WGS sequence"/>
</dbReference>
<dbReference type="RefSeq" id="WP_343777719.1">
    <property type="nucleotide sequence ID" value="NZ_BAAADQ010000005.1"/>
</dbReference>
<dbReference type="InterPro" id="IPR044000">
    <property type="entry name" value="Phage_tube_2"/>
</dbReference>
<protein>
    <submittedName>
        <fullName evidence="3">Phage tail tube protein</fullName>
    </submittedName>
</protein>
<reference evidence="2" key="2">
    <citation type="submission" date="2023-12" db="EMBL/GenBank/DDBJ databases">
        <authorList>
            <person name="Sun Q."/>
            <person name="Inoue M."/>
        </authorList>
    </citation>
    <scope>NUCLEOTIDE SEQUENCE</scope>
    <source>
        <strain evidence="2">JCM 14265</strain>
    </source>
</reference>
<evidence type="ECO:0000313" key="3">
    <source>
        <dbReference type="EMBL" id="MEZ3168760.1"/>
    </source>
</evidence>
<comment type="caution">
    <text evidence="2">The sequence shown here is derived from an EMBL/GenBank/DDBJ whole genome shotgun (WGS) entry which is preliminary data.</text>
</comment>
<dbReference type="EMBL" id="BAAADQ010000005">
    <property type="protein sequence ID" value="GAA0539674.1"/>
    <property type="molecule type" value="Genomic_DNA"/>
</dbReference>
<reference evidence="3 5" key="3">
    <citation type="submission" date="2024-06" db="EMBL/GenBank/DDBJ databases">
        <title>Halorubrum miltondacostae sp. nov., a potential PHA producer isolated from an inland solar saltern in Rio Maior, Portugal.</title>
        <authorList>
            <person name="Albuquerque L."/>
            <person name="Viver T."/>
            <person name="Barroso C."/>
            <person name="Claudino R."/>
            <person name="Galvan M."/>
            <person name="Simoes G."/>
            <person name="Lobo Da Cunha A."/>
            <person name="Egas C."/>
        </authorList>
    </citation>
    <scope>NUCLEOTIDE SEQUENCE [LARGE SCALE GENOMIC DNA]</scope>
    <source>
        <strain evidence="3 5">DSM 18646</strain>
    </source>
</reference>
<evidence type="ECO:0000313" key="2">
    <source>
        <dbReference type="EMBL" id="GAA0539674.1"/>
    </source>
</evidence>
<sequence>MTSGGNVDVAFVHEPVGDYGGSPSDSQYKTPGRNGTIDTLEFDNDETRQRNWSNETEETVEGVFDGAFSLSFEAVDPWFLNQVFGQPPTAGGESSEPYSYTWEFVQGEMQSARWYVGADLVNGFAERALSGVVFNQMELDISIGDPVGVSLTGFYASETPNTSFTPGTQPKVDGTPLIFHGGSINIPTSTEIARPQSATLSVSNGARPQREWVREPVAAVIGNPEPTLNLNSVVMDSDLLELGLGSADGPATTVDGAADGELAFESPGANALRFPMEGITHSTYSWESIGNAEEDLTDGNDLTIDRLTAVAEAAAAEAK</sequence>
<organism evidence="2 4">
    <name type="scientific">Halorubrum ejinorense</name>
    <dbReference type="NCBI Taxonomy" id="425309"/>
    <lineage>
        <taxon>Archaea</taxon>
        <taxon>Methanobacteriati</taxon>
        <taxon>Methanobacteriota</taxon>
        <taxon>Stenosarchaea group</taxon>
        <taxon>Halobacteria</taxon>
        <taxon>Halobacteriales</taxon>
        <taxon>Haloferacaceae</taxon>
        <taxon>Halorubrum</taxon>
    </lineage>
</organism>
<gene>
    <name evidence="3" type="ORF">ABNG02_15710</name>
    <name evidence="2" type="ORF">GCM10008994_13470</name>
</gene>
<feature type="region of interest" description="Disordered" evidence="1">
    <location>
        <begin position="13"/>
        <end position="54"/>
    </location>
</feature>
<keyword evidence="5" id="KW-1185">Reference proteome</keyword>
<evidence type="ECO:0000313" key="5">
    <source>
        <dbReference type="Proteomes" id="UP001567571"/>
    </source>
</evidence>
<accession>A0AAV3SQJ8</accession>
<dbReference type="EMBL" id="JBEDNW010000010">
    <property type="protein sequence ID" value="MEZ3168760.1"/>
    <property type="molecule type" value="Genomic_DNA"/>
</dbReference>
<evidence type="ECO:0000313" key="4">
    <source>
        <dbReference type="Proteomes" id="UP001501425"/>
    </source>
</evidence>
<dbReference type="AlphaFoldDB" id="A0AAV3SQJ8"/>
<name>A0AAV3SQJ8_9EURY</name>
<dbReference type="Proteomes" id="UP001567571">
    <property type="component" value="Unassembled WGS sequence"/>
</dbReference>